<dbReference type="AlphaFoldDB" id="A0AA37LW46"/>
<dbReference type="EMBL" id="BPPX01000027">
    <property type="protein sequence ID" value="GJC87580.1"/>
    <property type="molecule type" value="Genomic_DNA"/>
</dbReference>
<protein>
    <submittedName>
        <fullName evidence="1">Uncharacterized protein</fullName>
    </submittedName>
</protein>
<reference evidence="1 2" key="1">
    <citation type="submission" date="2021-07" db="EMBL/GenBank/DDBJ databases">
        <title>Genome data of Colletotrichum spaethianum.</title>
        <authorList>
            <person name="Utami Y.D."/>
            <person name="Hiruma K."/>
        </authorList>
    </citation>
    <scope>NUCLEOTIDE SEQUENCE [LARGE SCALE GENOMIC DNA]</scope>
    <source>
        <strain evidence="1 2">MAFF 242679</strain>
    </source>
</reference>
<sequence>MRNNFRRLLRHYARSLRVEAKSSEHRVAASFVNQFADKISLKLLPTPIVEDQGLLGSLVDQAEAVDNRRKVENFLRNRFGTDKLHDELQDNEDRVDDDDVYDDEEYDGSLEEMQHMRLFLIGSSAFKTFRQKLHDFVHPSMTTTVRDVLRTWLEPENKMSKLVRQYELSSLVTELQYIPTTQIQLESKRGVGPGHLTSMADYLKCNAETWTGGSWDWWPLKPAKRRLRDKEDRVSWTCVR</sequence>
<keyword evidence="2" id="KW-1185">Reference proteome</keyword>
<comment type="caution">
    <text evidence="1">The sequence shown here is derived from an EMBL/GenBank/DDBJ whole genome shotgun (WGS) entry which is preliminary data.</text>
</comment>
<accession>A0AA37LW46</accession>
<evidence type="ECO:0000313" key="2">
    <source>
        <dbReference type="Proteomes" id="UP001055172"/>
    </source>
</evidence>
<proteinExistence type="predicted"/>
<name>A0AA37LW46_9PEZI</name>
<gene>
    <name evidence="1" type="ORF">ColLi_10418</name>
</gene>
<organism evidence="1 2">
    <name type="scientific">Colletotrichum liriopes</name>
    <dbReference type="NCBI Taxonomy" id="708192"/>
    <lineage>
        <taxon>Eukaryota</taxon>
        <taxon>Fungi</taxon>
        <taxon>Dikarya</taxon>
        <taxon>Ascomycota</taxon>
        <taxon>Pezizomycotina</taxon>
        <taxon>Sordariomycetes</taxon>
        <taxon>Hypocreomycetidae</taxon>
        <taxon>Glomerellales</taxon>
        <taxon>Glomerellaceae</taxon>
        <taxon>Colletotrichum</taxon>
        <taxon>Colletotrichum spaethianum species complex</taxon>
    </lineage>
</organism>
<evidence type="ECO:0000313" key="1">
    <source>
        <dbReference type="EMBL" id="GJC87580.1"/>
    </source>
</evidence>
<dbReference type="Proteomes" id="UP001055172">
    <property type="component" value="Unassembled WGS sequence"/>
</dbReference>